<proteinExistence type="predicted"/>
<name>A0AAE0G7N5_9CHLO</name>
<accession>A0AAE0G7N5</accession>
<comment type="caution">
    <text evidence="1">The sequence shown here is derived from an EMBL/GenBank/DDBJ whole genome shotgun (WGS) entry which is preliminary data.</text>
</comment>
<evidence type="ECO:0000313" key="2">
    <source>
        <dbReference type="Proteomes" id="UP001190700"/>
    </source>
</evidence>
<dbReference type="AlphaFoldDB" id="A0AAE0G7N5"/>
<reference evidence="1 2" key="1">
    <citation type="journal article" date="2015" name="Genome Biol. Evol.">
        <title>Comparative Genomics of a Bacterivorous Green Alga Reveals Evolutionary Causalities and Consequences of Phago-Mixotrophic Mode of Nutrition.</title>
        <authorList>
            <person name="Burns J.A."/>
            <person name="Paasch A."/>
            <person name="Narechania A."/>
            <person name="Kim E."/>
        </authorList>
    </citation>
    <scope>NUCLEOTIDE SEQUENCE [LARGE SCALE GENOMIC DNA]</scope>
    <source>
        <strain evidence="1 2">PLY_AMNH</strain>
    </source>
</reference>
<evidence type="ECO:0000313" key="1">
    <source>
        <dbReference type="EMBL" id="KAK3273145.1"/>
    </source>
</evidence>
<dbReference type="Proteomes" id="UP001190700">
    <property type="component" value="Unassembled WGS sequence"/>
</dbReference>
<sequence>MAENRTRNLQMVSKAGFAGAELEGSGRGFLAIAGCQGKERCPSFAPLPVVPVAAAPLVLRWLACRPLVRLGVDVGDVGVRVQNCRQAIQAFYEMHPEYYNFDMAETRGQQNANGDMHYVSLSKILAQKQQYDEPQFWHIIANMTGRVIQMYISWPLAGMNWPLDSGPTPEDFPNNAPFAMEFICPHEGVVLTSREPLRLWKLLEHPYCAGHYMRILPDNE</sequence>
<dbReference type="EMBL" id="LGRX02008625">
    <property type="protein sequence ID" value="KAK3273145.1"/>
    <property type="molecule type" value="Genomic_DNA"/>
</dbReference>
<protein>
    <submittedName>
        <fullName evidence="1">Uncharacterized protein</fullName>
    </submittedName>
</protein>
<gene>
    <name evidence="1" type="ORF">CYMTET_18602</name>
</gene>
<organism evidence="1 2">
    <name type="scientific">Cymbomonas tetramitiformis</name>
    <dbReference type="NCBI Taxonomy" id="36881"/>
    <lineage>
        <taxon>Eukaryota</taxon>
        <taxon>Viridiplantae</taxon>
        <taxon>Chlorophyta</taxon>
        <taxon>Pyramimonadophyceae</taxon>
        <taxon>Pyramimonadales</taxon>
        <taxon>Pyramimonadaceae</taxon>
        <taxon>Cymbomonas</taxon>
    </lineage>
</organism>
<keyword evidence="2" id="KW-1185">Reference proteome</keyword>